<name>A0A4S4L2F6_9AGAM</name>
<comment type="caution">
    <text evidence="1">The sequence shown here is derived from an EMBL/GenBank/DDBJ whole genome shotgun (WGS) entry which is preliminary data.</text>
</comment>
<keyword evidence="2" id="KW-1185">Reference proteome</keyword>
<evidence type="ECO:0000313" key="1">
    <source>
        <dbReference type="EMBL" id="THH04778.1"/>
    </source>
</evidence>
<reference evidence="1 2" key="1">
    <citation type="submission" date="2019-02" db="EMBL/GenBank/DDBJ databases">
        <title>Genome sequencing of the rare red list fungi Bondarzewia mesenterica.</title>
        <authorList>
            <person name="Buettner E."/>
            <person name="Kellner H."/>
        </authorList>
    </citation>
    <scope>NUCLEOTIDE SEQUENCE [LARGE SCALE GENOMIC DNA]</scope>
    <source>
        <strain evidence="1 2">DSM 108281</strain>
    </source>
</reference>
<dbReference type="Proteomes" id="UP000310158">
    <property type="component" value="Unassembled WGS sequence"/>
</dbReference>
<protein>
    <submittedName>
        <fullName evidence="1">Uncharacterized protein</fullName>
    </submittedName>
</protein>
<gene>
    <name evidence="1" type="ORF">EW146_g10085</name>
</gene>
<dbReference type="EMBL" id="SGPL01001103">
    <property type="protein sequence ID" value="THH04778.1"/>
    <property type="molecule type" value="Genomic_DNA"/>
</dbReference>
<dbReference type="OrthoDB" id="3220990at2759"/>
<evidence type="ECO:0000313" key="2">
    <source>
        <dbReference type="Proteomes" id="UP000310158"/>
    </source>
</evidence>
<proteinExistence type="predicted"/>
<organism evidence="1 2">
    <name type="scientific">Bondarzewia mesenterica</name>
    <dbReference type="NCBI Taxonomy" id="1095465"/>
    <lineage>
        <taxon>Eukaryota</taxon>
        <taxon>Fungi</taxon>
        <taxon>Dikarya</taxon>
        <taxon>Basidiomycota</taxon>
        <taxon>Agaricomycotina</taxon>
        <taxon>Agaricomycetes</taxon>
        <taxon>Russulales</taxon>
        <taxon>Bondarzewiaceae</taxon>
        <taxon>Bondarzewia</taxon>
    </lineage>
</organism>
<dbReference type="AlphaFoldDB" id="A0A4S4L2F6"/>
<accession>A0A4S4L2F6</accession>
<sequence>MAQFKAVRFVNTLTSVYHERTKFVERDENDYTHIGLLKHALNTSTLDLADATWSVEAAVGAGTELSKGCYPPSTSSDPSDSTKLRHYISARSSANELTIWRQYRPSCATSKSWTRTSRHSCSSRSARPHQESGRLYDEGHESMEINAVLSLGVHGEEDSYAGKLHLFPPYLAFVSLDRKSVSFTIPLCTIRRIERLNARAGIYALSLSL</sequence>